<keyword evidence="4" id="KW-1185">Reference proteome</keyword>
<dbReference type="OrthoDB" id="9799243at2"/>
<gene>
    <name evidence="3" type="ORF">SAMN05660690_2826</name>
</gene>
<proteinExistence type="predicted"/>
<keyword evidence="2" id="KW-0812">Transmembrane</keyword>
<protein>
    <submittedName>
        <fullName evidence="3">Uncharacterized protein</fullName>
    </submittedName>
</protein>
<reference evidence="4" key="1">
    <citation type="submission" date="2016-10" db="EMBL/GenBank/DDBJ databases">
        <authorList>
            <person name="Varghese N."/>
            <person name="Submissions S."/>
        </authorList>
    </citation>
    <scope>NUCLEOTIDE SEQUENCE [LARGE SCALE GENOMIC DNA]</scope>
    <source>
        <strain evidence="4">DSM 45421</strain>
    </source>
</reference>
<feature type="region of interest" description="Disordered" evidence="1">
    <location>
        <begin position="1"/>
        <end position="22"/>
    </location>
</feature>
<sequence>MTTTAPRGSGATSAGGGDGEPAGRRAAIAARTLRTDRWWVQPAVTVVALVLFVVYSTVRAFQNAHYFAEPYISPFYSPCLTTGCEGDTFPELFTGPSWISPAIYILVVPLGFRLTCYYYRKAYYRSFWLSPPACAVAEPHRRYTGETRFPLIGQNVHRYFFYLGLLFNVVLTYDAVLAFRDETGAWGHMGLGTLVLLANAALLWLYSLSCHSCRHVVGGRLNSFSRHPLRYRAWTLVSRLNAHHMRFAWVSLFGVALADLYVLLLATGTIPDPRFF</sequence>
<evidence type="ECO:0000313" key="3">
    <source>
        <dbReference type="EMBL" id="SDC89854.1"/>
    </source>
</evidence>
<evidence type="ECO:0000256" key="1">
    <source>
        <dbReference type="SAM" id="MobiDB-lite"/>
    </source>
</evidence>
<dbReference type="RefSeq" id="WP_091366628.1">
    <property type="nucleotide sequence ID" value="NZ_FMZF01000004.1"/>
</dbReference>
<dbReference type="Proteomes" id="UP000199416">
    <property type="component" value="Unassembled WGS sequence"/>
</dbReference>
<feature type="transmembrane region" description="Helical" evidence="2">
    <location>
        <begin position="247"/>
        <end position="270"/>
    </location>
</feature>
<accession>A0A1G6QD79</accession>
<feature type="compositionally biased region" description="Low complexity" evidence="1">
    <location>
        <begin position="1"/>
        <end position="12"/>
    </location>
</feature>
<keyword evidence="2" id="KW-1133">Transmembrane helix</keyword>
<dbReference type="STRING" id="1190417.SAMN05660690_2826"/>
<evidence type="ECO:0000256" key="2">
    <source>
        <dbReference type="SAM" id="Phobius"/>
    </source>
</evidence>
<evidence type="ECO:0000313" key="4">
    <source>
        <dbReference type="Proteomes" id="UP000199416"/>
    </source>
</evidence>
<dbReference type="EMBL" id="FMZF01000004">
    <property type="protein sequence ID" value="SDC89854.1"/>
    <property type="molecule type" value="Genomic_DNA"/>
</dbReference>
<feature type="transmembrane region" description="Helical" evidence="2">
    <location>
        <begin position="98"/>
        <end position="119"/>
    </location>
</feature>
<feature type="transmembrane region" description="Helical" evidence="2">
    <location>
        <begin position="185"/>
        <end position="206"/>
    </location>
</feature>
<feature type="transmembrane region" description="Helical" evidence="2">
    <location>
        <begin position="38"/>
        <end position="58"/>
    </location>
</feature>
<name>A0A1G6QD79_9ACTN</name>
<organism evidence="3 4">
    <name type="scientific">Geodermatophilus telluris</name>
    <dbReference type="NCBI Taxonomy" id="1190417"/>
    <lineage>
        <taxon>Bacteria</taxon>
        <taxon>Bacillati</taxon>
        <taxon>Actinomycetota</taxon>
        <taxon>Actinomycetes</taxon>
        <taxon>Geodermatophilales</taxon>
        <taxon>Geodermatophilaceae</taxon>
        <taxon>Geodermatophilus</taxon>
    </lineage>
</organism>
<dbReference type="AlphaFoldDB" id="A0A1G6QD79"/>
<keyword evidence="2" id="KW-0472">Membrane</keyword>
<feature type="transmembrane region" description="Helical" evidence="2">
    <location>
        <begin position="159"/>
        <end position="179"/>
    </location>
</feature>